<dbReference type="EMBL" id="VFSU01000034">
    <property type="protein sequence ID" value="TPE58523.1"/>
    <property type="molecule type" value="Genomic_DNA"/>
</dbReference>
<dbReference type="RefSeq" id="WP_140929376.1">
    <property type="nucleotide sequence ID" value="NZ_VFSU01000034.1"/>
</dbReference>
<keyword evidence="3" id="KW-1185">Reference proteome</keyword>
<gene>
    <name evidence="2" type="ORF">FJQ54_15770</name>
</gene>
<evidence type="ECO:0000313" key="3">
    <source>
        <dbReference type="Proteomes" id="UP000319897"/>
    </source>
</evidence>
<proteinExistence type="predicted"/>
<accession>A0A501XDT8</accession>
<dbReference type="InterPro" id="IPR018964">
    <property type="entry name" value="Phage_phiJL001_Gp84_C"/>
</dbReference>
<protein>
    <submittedName>
        <fullName evidence="2">DUF2163 domain-containing protein</fullName>
    </submittedName>
</protein>
<dbReference type="Pfam" id="PF09356">
    <property type="entry name" value="Phage_BR0599"/>
    <property type="match status" value="1"/>
</dbReference>
<dbReference type="Proteomes" id="UP000319897">
    <property type="component" value="Unassembled WGS sequence"/>
</dbReference>
<evidence type="ECO:0000259" key="1">
    <source>
        <dbReference type="Pfam" id="PF09356"/>
    </source>
</evidence>
<dbReference type="Pfam" id="PF09931">
    <property type="entry name" value="Phage_phiJL001_Gp84_N"/>
    <property type="match status" value="1"/>
</dbReference>
<dbReference type="OrthoDB" id="1633386at2"/>
<evidence type="ECO:0000313" key="2">
    <source>
        <dbReference type="EMBL" id="TPE58523.1"/>
    </source>
</evidence>
<sequence>MNAGPQWLDRPLTSIALCWRLVRADGLALGFTSHDRDLRVNGLLYRAGPGMTPSSVSQYAELEPDNMEIGGVLDDRSIRAFDLDSGRWLNARIELFACDWSEPDTPLALLRGALGQVSRSLAASGGSYRVDLRSGAYALNLLPPMELSPTCRARLGDGRCGVDMAGRVRRLAVSGGGGSELLLQAELADAADFSGGRVRVLDGMLAGLDFGVIEVAGAVVRLDSLLPAAIEPGTRVRLSEGCDKRFATCRDRFQNAEAFDGEPHVPGADTLVRYVDP</sequence>
<comment type="caution">
    <text evidence="2">The sequence shown here is derived from an EMBL/GenBank/DDBJ whole genome shotgun (WGS) entry which is preliminary data.</text>
</comment>
<organism evidence="2 3">
    <name type="scientific">Sandaracinobacter neustonicus</name>
    <dbReference type="NCBI Taxonomy" id="1715348"/>
    <lineage>
        <taxon>Bacteria</taxon>
        <taxon>Pseudomonadati</taxon>
        <taxon>Pseudomonadota</taxon>
        <taxon>Alphaproteobacteria</taxon>
        <taxon>Sphingomonadales</taxon>
        <taxon>Sphingosinicellaceae</taxon>
        <taxon>Sandaracinobacter</taxon>
    </lineage>
</organism>
<name>A0A501XDT8_9SPHN</name>
<dbReference type="AlphaFoldDB" id="A0A501XDT8"/>
<feature type="domain" description="Bacteriophage phiJL001 Gp84 C-terminal" evidence="1">
    <location>
        <begin position="193"/>
        <end position="269"/>
    </location>
</feature>
<dbReference type="InterPro" id="IPR011928">
    <property type="entry name" value="Phage_phiJL001_Gp84"/>
</dbReference>
<reference evidence="2 3" key="1">
    <citation type="submission" date="2019-06" db="EMBL/GenBank/DDBJ databases">
        <authorList>
            <person name="Lee I."/>
            <person name="Jang G.I."/>
            <person name="Hwang C.Y."/>
        </authorList>
    </citation>
    <scope>NUCLEOTIDE SEQUENCE [LARGE SCALE GENOMIC DNA]</scope>
    <source>
        <strain evidence="2 3">PAMC 28131</strain>
    </source>
</reference>
<dbReference type="NCBIfam" id="TIGR02218">
    <property type="entry name" value="phg_TIGR02218"/>
    <property type="match status" value="1"/>
</dbReference>